<gene>
    <name evidence="2" type="ORF">NCTC10994_00237</name>
</gene>
<evidence type="ECO:0000259" key="1">
    <source>
        <dbReference type="Pfam" id="PF13360"/>
    </source>
</evidence>
<dbReference type="KEGG" id="rcr:NCTC10994_00237"/>
<dbReference type="InterPro" id="IPR015943">
    <property type="entry name" value="WD40/YVTN_repeat-like_dom_sf"/>
</dbReference>
<dbReference type="InterPro" id="IPR002372">
    <property type="entry name" value="PQQ_rpt_dom"/>
</dbReference>
<dbReference type="AlphaFoldDB" id="A0A2X4U2L2"/>
<dbReference type="InterPro" id="IPR018391">
    <property type="entry name" value="PQQ_b-propeller_rpt"/>
</dbReference>
<protein>
    <recommendedName>
        <fullName evidence="1">Pyrrolo-quinoline quinone repeat domain-containing protein</fullName>
    </recommendedName>
</protein>
<dbReference type="SMART" id="SM00564">
    <property type="entry name" value="PQQ"/>
    <property type="match status" value="3"/>
</dbReference>
<dbReference type="Gene3D" id="2.130.10.10">
    <property type="entry name" value="YVTN repeat-like/Quinoprotein amine dehydrogenase"/>
    <property type="match status" value="1"/>
</dbReference>
<reference evidence="2 3" key="1">
    <citation type="submission" date="2018-06" db="EMBL/GenBank/DDBJ databases">
        <authorList>
            <consortium name="Pathogen Informatics"/>
            <person name="Doyle S."/>
        </authorList>
    </citation>
    <scope>NUCLEOTIDE SEQUENCE [LARGE SCALE GENOMIC DNA]</scope>
    <source>
        <strain evidence="2 3">NCTC10994</strain>
    </source>
</reference>
<feature type="domain" description="Pyrrolo-quinoline quinone repeat" evidence="1">
    <location>
        <begin position="88"/>
        <end position="219"/>
    </location>
</feature>
<dbReference type="InterPro" id="IPR011047">
    <property type="entry name" value="Quinoprotein_ADH-like_sf"/>
</dbReference>
<dbReference type="Pfam" id="PF13360">
    <property type="entry name" value="PQQ_2"/>
    <property type="match status" value="1"/>
</dbReference>
<dbReference type="SUPFAM" id="SSF50998">
    <property type="entry name" value="Quinoprotein alcohol dehydrogenase-like"/>
    <property type="match status" value="2"/>
</dbReference>
<dbReference type="Proteomes" id="UP000249091">
    <property type="component" value="Chromosome 1"/>
</dbReference>
<sequence>MRVSKRTMVISAVATVALGVIGTGVGFSVMKEKVEIPRDISFSPLPGTYAQAPHLLSTSHPMDERFDVVLTSDSSIVVSAYDYKAQTSVLRSIDVDTGETLWTSEQVSGNCRGRHIPNSSAIACTADAGEVTVFSASNGAPIFARPASTDGDKREEPTVVVDGDNLAICTPGSDRTRLEYGAAEDFDPQWTVEVGHRQTTICGMGASASYLSMTSYRKDDDRWFTIVDREGNVVHQNLDQMGWVYADDVYAELRDPENEEEGWLWREFPSGEIREVEGEDVDRIYGLPGNRVPANFIDNKLGLIASIYESTPEWMYEPGGQFMMRRVGDTLIAREGGYMTGYSAITGYEQWARKIDDLLENSRGGLDLYSIIMEYSNGTNDGFNLIGSTESEMFCIAASTGALLWSLDEGGQIVAVHNDMIVVRQPGYNHNSPSSGDQATFAMYRFDAPIS</sequence>
<evidence type="ECO:0000313" key="2">
    <source>
        <dbReference type="EMBL" id="SQI28492.1"/>
    </source>
</evidence>
<organism evidence="2 3">
    <name type="scientific">Rhodococcus coprophilus</name>
    <dbReference type="NCBI Taxonomy" id="38310"/>
    <lineage>
        <taxon>Bacteria</taxon>
        <taxon>Bacillati</taxon>
        <taxon>Actinomycetota</taxon>
        <taxon>Actinomycetes</taxon>
        <taxon>Mycobacteriales</taxon>
        <taxon>Nocardiaceae</taxon>
        <taxon>Rhodococcus</taxon>
    </lineage>
</organism>
<dbReference type="EMBL" id="LS483468">
    <property type="protein sequence ID" value="SQI28492.1"/>
    <property type="molecule type" value="Genomic_DNA"/>
</dbReference>
<proteinExistence type="predicted"/>
<evidence type="ECO:0000313" key="3">
    <source>
        <dbReference type="Proteomes" id="UP000249091"/>
    </source>
</evidence>
<accession>A0A2X4U2L2</accession>
<keyword evidence="3" id="KW-1185">Reference proteome</keyword>
<name>A0A2X4U2L2_9NOCA</name>